<sequence length="460" mass="49832">MTTTDETTVLAQKAKTASHVLQTASPAQKSAALRRIQELLAERKEAVLAANKLDLESAEKEVKAGRLSSSLYKRLDLSTGDKYNALLEGVLDVDRLPDPTGQITLSTKLDNDLDLYRVTCPVGVLLIIFEARPEVVVQISCLAIKSGNAVILKGGKEATHSNRALFEVLQEALRTTTPADLALPAESVQLVSSRDEIATLLKLDQFIDLAIPRGSKQLVQYVQSSTRIPVLGHADGLCSVYVDESAHVDKAVSVTVDSKINYPAACNAAETLLVNSNVLSTILPAIARGLIEKGVSLRADERSLSAITSALSESERTKVTAAKEEDFDTEFLELTMAVKTVDSLQEAVTHINTHGSHHTDAIVTEDEESANFFMGRVDAAGTYWNASTRFADGFRYGFGAEIGVSTNKTHARGPVGLEGLVLYKYRLYGKGQGAGMYGEGKRKYLHEQISVEEARKRVAQ</sequence>
<evidence type="ECO:0000313" key="13">
    <source>
        <dbReference type="EMBL" id="KAJ3052976.1"/>
    </source>
</evidence>
<dbReference type="Pfam" id="PF00171">
    <property type="entry name" value="Aldedh"/>
    <property type="match status" value="1"/>
</dbReference>
<dbReference type="InterPro" id="IPR015590">
    <property type="entry name" value="Aldehyde_DH_dom"/>
</dbReference>
<reference evidence="13" key="1">
    <citation type="submission" date="2020-05" db="EMBL/GenBank/DDBJ databases">
        <title>Phylogenomic resolution of chytrid fungi.</title>
        <authorList>
            <person name="Stajich J.E."/>
            <person name="Amses K."/>
            <person name="Simmons R."/>
            <person name="Seto K."/>
            <person name="Myers J."/>
            <person name="Bonds A."/>
            <person name="Quandt C.A."/>
            <person name="Barry K."/>
            <person name="Liu P."/>
            <person name="Grigoriev I."/>
            <person name="Longcore J.E."/>
            <person name="James T.Y."/>
        </authorList>
    </citation>
    <scope>NUCLEOTIDE SEQUENCE</scope>
    <source>
        <strain evidence="13">JEL0318</strain>
    </source>
</reference>
<dbReference type="InterPro" id="IPR016162">
    <property type="entry name" value="Ald_DH_N"/>
</dbReference>
<dbReference type="FunFam" id="3.40.309.10:FF:000006">
    <property type="entry name" value="Gamma-glutamyl phosphate reductase"/>
    <property type="match status" value="1"/>
</dbReference>
<dbReference type="EMBL" id="JADGJD010000248">
    <property type="protein sequence ID" value="KAJ3052976.1"/>
    <property type="molecule type" value="Genomic_DNA"/>
</dbReference>
<evidence type="ECO:0000256" key="11">
    <source>
        <dbReference type="ARBA" id="ARBA00077451"/>
    </source>
</evidence>
<dbReference type="Gene3D" id="3.40.309.10">
    <property type="entry name" value="Aldehyde Dehydrogenase, Chain A, domain 2"/>
    <property type="match status" value="1"/>
</dbReference>
<dbReference type="EC" id="1.2.1.41" evidence="2"/>
<accession>A0AAD5SF58</accession>
<evidence type="ECO:0000259" key="12">
    <source>
        <dbReference type="Pfam" id="PF00171"/>
    </source>
</evidence>
<keyword evidence="4" id="KW-0641">Proline biosynthesis</keyword>
<comment type="catalytic activity">
    <reaction evidence="7">
        <text>L-glutamate 5-semialdehyde + phosphate + NADP(+) = L-glutamyl 5-phosphate + NADPH + H(+)</text>
        <dbReference type="Rhea" id="RHEA:19541"/>
        <dbReference type="ChEBI" id="CHEBI:15378"/>
        <dbReference type="ChEBI" id="CHEBI:43474"/>
        <dbReference type="ChEBI" id="CHEBI:57783"/>
        <dbReference type="ChEBI" id="CHEBI:58066"/>
        <dbReference type="ChEBI" id="CHEBI:58274"/>
        <dbReference type="ChEBI" id="CHEBI:58349"/>
        <dbReference type="EC" id="1.2.1.41"/>
    </reaction>
</comment>
<name>A0AAD5SF58_9FUNG</name>
<dbReference type="InterPro" id="IPR016161">
    <property type="entry name" value="Ald_DH/histidinol_DH"/>
</dbReference>
<dbReference type="InterPro" id="IPR000965">
    <property type="entry name" value="GPR_dom"/>
</dbReference>
<dbReference type="PROSITE" id="PS01223">
    <property type="entry name" value="PROA"/>
    <property type="match status" value="1"/>
</dbReference>
<evidence type="ECO:0000256" key="9">
    <source>
        <dbReference type="ARBA" id="ARBA00060997"/>
    </source>
</evidence>
<dbReference type="HAMAP" id="MF_00412">
    <property type="entry name" value="ProA"/>
    <property type="match status" value="1"/>
</dbReference>
<dbReference type="InterPro" id="IPR020593">
    <property type="entry name" value="G-glutamylP_reductase_CS"/>
</dbReference>
<dbReference type="GO" id="GO:0050661">
    <property type="term" value="F:NADP binding"/>
    <property type="evidence" value="ECO:0007669"/>
    <property type="project" value="InterPro"/>
</dbReference>
<keyword evidence="3" id="KW-0028">Amino-acid biosynthesis</keyword>
<evidence type="ECO:0000256" key="1">
    <source>
        <dbReference type="ARBA" id="ARBA00004985"/>
    </source>
</evidence>
<keyword evidence="5" id="KW-0521">NADP</keyword>
<dbReference type="InterPro" id="IPR012134">
    <property type="entry name" value="Glu-5-SA_DH"/>
</dbReference>
<comment type="pathway">
    <text evidence="1">Amino-acid biosynthesis; L-proline biosynthesis; L-glutamate 5-semialdehyde from L-glutamate: step 2/2.</text>
</comment>
<evidence type="ECO:0000256" key="3">
    <source>
        <dbReference type="ARBA" id="ARBA00022605"/>
    </source>
</evidence>
<protein>
    <recommendedName>
        <fullName evidence="2">glutamate-5-semialdehyde dehydrogenase</fullName>
        <ecNumber evidence="2">1.2.1.41</ecNumber>
    </recommendedName>
    <alternativeName>
        <fullName evidence="11">Glutamate-5-semialdehyde dehydrogenase</fullName>
    </alternativeName>
    <alternativeName>
        <fullName evidence="10">Glutamyl-gamma-semialdehyde dehydrogenase</fullName>
    </alternativeName>
</protein>
<dbReference type="PANTHER" id="PTHR11063:SF8">
    <property type="entry name" value="DELTA-1-PYRROLINE-5-CARBOXYLATE SYNTHASE"/>
    <property type="match status" value="1"/>
</dbReference>
<dbReference type="PANTHER" id="PTHR11063">
    <property type="entry name" value="GLUTAMATE SEMIALDEHYDE DEHYDROGENASE"/>
    <property type="match status" value="1"/>
</dbReference>
<dbReference type="Proteomes" id="UP001212841">
    <property type="component" value="Unassembled WGS sequence"/>
</dbReference>
<dbReference type="Gene3D" id="3.40.605.10">
    <property type="entry name" value="Aldehyde Dehydrogenase, Chain A, domain 1"/>
    <property type="match status" value="1"/>
</dbReference>
<evidence type="ECO:0000256" key="2">
    <source>
        <dbReference type="ARBA" id="ARBA00013002"/>
    </source>
</evidence>
<evidence type="ECO:0000256" key="10">
    <source>
        <dbReference type="ARBA" id="ARBA00075718"/>
    </source>
</evidence>
<evidence type="ECO:0000313" key="14">
    <source>
        <dbReference type="Proteomes" id="UP001212841"/>
    </source>
</evidence>
<evidence type="ECO:0000256" key="8">
    <source>
        <dbReference type="ARBA" id="ARBA00059423"/>
    </source>
</evidence>
<proteinExistence type="inferred from homology"/>
<evidence type="ECO:0000256" key="6">
    <source>
        <dbReference type="ARBA" id="ARBA00023002"/>
    </source>
</evidence>
<evidence type="ECO:0000256" key="7">
    <source>
        <dbReference type="ARBA" id="ARBA00049024"/>
    </source>
</evidence>
<dbReference type="InterPro" id="IPR016163">
    <property type="entry name" value="Ald_DH_C"/>
</dbReference>
<dbReference type="NCBIfam" id="TIGR00407">
    <property type="entry name" value="proA"/>
    <property type="match status" value="1"/>
</dbReference>
<dbReference type="SUPFAM" id="SSF53720">
    <property type="entry name" value="ALDH-like"/>
    <property type="match status" value="1"/>
</dbReference>
<dbReference type="AlphaFoldDB" id="A0AAD5SF58"/>
<gene>
    <name evidence="13" type="ORF">HK097_005285</name>
</gene>
<keyword evidence="6" id="KW-0560">Oxidoreductase</keyword>
<comment type="function">
    <text evidence="8">Catalyzes the NADPH dependent reduction of L-gamma-glutamyl 5-phosphate into L-glutamate 5-semialdehyde and phosphate. The product spontaneously undergoes cyclization to form 1-pyrroline-5-carboxylate.</text>
</comment>
<comment type="caution">
    <text evidence="13">The sequence shown here is derived from an EMBL/GenBank/DDBJ whole genome shotgun (WGS) entry which is preliminary data.</text>
</comment>
<dbReference type="GO" id="GO:0004350">
    <property type="term" value="F:glutamate-5-semialdehyde dehydrogenase activity"/>
    <property type="evidence" value="ECO:0007669"/>
    <property type="project" value="UniProtKB-EC"/>
</dbReference>
<dbReference type="GO" id="GO:0008652">
    <property type="term" value="P:amino acid biosynthetic process"/>
    <property type="evidence" value="ECO:0007669"/>
    <property type="project" value="UniProtKB-KW"/>
</dbReference>
<dbReference type="NCBIfam" id="NF001221">
    <property type="entry name" value="PRK00197.1"/>
    <property type="match status" value="1"/>
</dbReference>
<evidence type="ECO:0000256" key="5">
    <source>
        <dbReference type="ARBA" id="ARBA00022857"/>
    </source>
</evidence>
<dbReference type="CDD" id="cd07079">
    <property type="entry name" value="ALDH_F18-19_ProA-GPR"/>
    <property type="match status" value="1"/>
</dbReference>
<comment type="similarity">
    <text evidence="9">Belongs to the gamma-glutamyl phosphate reductase family.</text>
</comment>
<evidence type="ECO:0000256" key="4">
    <source>
        <dbReference type="ARBA" id="ARBA00022650"/>
    </source>
</evidence>
<feature type="domain" description="Aldehyde dehydrogenase" evidence="12">
    <location>
        <begin position="6"/>
        <end position="290"/>
    </location>
</feature>
<organism evidence="13 14">
    <name type="scientific">Rhizophlyctis rosea</name>
    <dbReference type="NCBI Taxonomy" id="64517"/>
    <lineage>
        <taxon>Eukaryota</taxon>
        <taxon>Fungi</taxon>
        <taxon>Fungi incertae sedis</taxon>
        <taxon>Chytridiomycota</taxon>
        <taxon>Chytridiomycota incertae sedis</taxon>
        <taxon>Chytridiomycetes</taxon>
        <taxon>Rhizophlyctidales</taxon>
        <taxon>Rhizophlyctidaceae</taxon>
        <taxon>Rhizophlyctis</taxon>
    </lineage>
</organism>
<dbReference type="PIRSF" id="PIRSF000151">
    <property type="entry name" value="GPR"/>
    <property type="match status" value="1"/>
</dbReference>
<keyword evidence="14" id="KW-1185">Reference proteome</keyword>